<name>A0A956M1C9_UNCEI</name>
<sequence length="155" mass="17474">MKIGTKLTLSIAIPLVVLLALFGYLDDRRSRAGHRAELAREGRAIARTVQLAMEDYLSTGQIDQAHEFIDRITSYERVLGLRLFQPDGEVLYQSATLDSFPFMHEEELERSLQTRAPGSWRRRVGDGWALSFLLPLSNPKGDVLGAVQVLQLESY</sequence>
<protein>
    <submittedName>
        <fullName evidence="2">Uncharacterized protein</fullName>
    </submittedName>
</protein>
<feature type="non-terminal residue" evidence="2">
    <location>
        <position position="155"/>
    </location>
</feature>
<proteinExistence type="predicted"/>
<evidence type="ECO:0000256" key="1">
    <source>
        <dbReference type="SAM" id="Phobius"/>
    </source>
</evidence>
<keyword evidence="1" id="KW-0472">Membrane</keyword>
<reference evidence="2" key="1">
    <citation type="submission" date="2020-04" db="EMBL/GenBank/DDBJ databases">
        <authorList>
            <person name="Zhang T."/>
        </authorList>
    </citation>
    <scope>NUCLEOTIDE SEQUENCE</scope>
    <source>
        <strain evidence="2">HKST-UBA01</strain>
    </source>
</reference>
<feature type="transmembrane region" description="Helical" evidence="1">
    <location>
        <begin position="6"/>
        <end position="25"/>
    </location>
</feature>
<organism evidence="2 3">
    <name type="scientific">Eiseniibacteriota bacterium</name>
    <dbReference type="NCBI Taxonomy" id="2212470"/>
    <lineage>
        <taxon>Bacteria</taxon>
        <taxon>Candidatus Eiseniibacteriota</taxon>
    </lineage>
</organism>
<keyword evidence="1" id="KW-1133">Transmembrane helix</keyword>
<gene>
    <name evidence="2" type="ORF">KC729_16930</name>
</gene>
<dbReference type="AlphaFoldDB" id="A0A956M1C9"/>
<dbReference type="EMBL" id="JAGQHR010000669">
    <property type="protein sequence ID" value="MCA9729376.1"/>
    <property type="molecule type" value="Genomic_DNA"/>
</dbReference>
<dbReference type="Gene3D" id="3.30.450.290">
    <property type="match status" value="1"/>
</dbReference>
<reference evidence="2" key="2">
    <citation type="journal article" date="2021" name="Microbiome">
        <title>Successional dynamics and alternative stable states in a saline activated sludge microbial community over 9 years.</title>
        <authorList>
            <person name="Wang Y."/>
            <person name="Ye J."/>
            <person name="Ju F."/>
            <person name="Liu L."/>
            <person name="Boyd J.A."/>
            <person name="Deng Y."/>
            <person name="Parks D.H."/>
            <person name="Jiang X."/>
            <person name="Yin X."/>
            <person name="Woodcroft B.J."/>
            <person name="Tyson G.W."/>
            <person name="Hugenholtz P."/>
            <person name="Polz M.F."/>
            <person name="Zhang T."/>
        </authorList>
    </citation>
    <scope>NUCLEOTIDE SEQUENCE</scope>
    <source>
        <strain evidence="2">HKST-UBA01</strain>
    </source>
</reference>
<comment type="caution">
    <text evidence="2">The sequence shown here is derived from an EMBL/GenBank/DDBJ whole genome shotgun (WGS) entry which is preliminary data.</text>
</comment>
<evidence type="ECO:0000313" key="3">
    <source>
        <dbReference type="Proteomes" id="UP000697710"/>
    </source>
</evidence>
<evidence type="ECO:0000313" key="2">
    <source>
        <dbReference type="EMBL" id="MCA9729376.1"/>
    </source>
</evidence>
<keyword evidence="1" id="KW-0812">Transmembrane</keyword>
<accession>A0A956M1C9</accession>
<dbReference type="Proteomes" id="UP000697710">
    <property type="component" value="Unassembled WGS sequence"/>
</dbReference>